<name>A0A366I7V1_9FIRM</name>
<evidence type="ECO:0000256" key="2">
    <source>
        <dbReference type="ARBA" id="ARBA00022741"/>
    </source>
</evidence>
<evidence type="ECO:0000256" key="3">
    <source>
        <dbReference type="ARBA" id="ARBA00022840"/>
    </source>
</evidence>
<organism evidence="5 6">
    <name type="scientific">Alkalibaculum bacchi</name>
    <dbReference type="NCBI Taxonomy" id="645887"/>
    <lineage>
        <taxon>Bacteria</taxon>
        <taxon>Bacillati</taxon>
        <taxon>Bacillota</taxon>
        <taxon>Clostridia</taxon>
        <taxon>Eubacteriales</taxon>
        <taxon>Eubacteriaceae</taxon>
        <taxon>Alkalibaculum</taxon>
    </lineage>
</organism>
<dbReference type="InterPro" id="IPR027417">
    <property type="entry name" value="P-loop_NTPase"/>
</dbReference>
<dbReference type="EMBL" id="QNRX01000010">
    <property type="protein sequence ID" value="RBP63316.1"/>
    <property type="molecule type" value="Genomic_DNA"/>
</dbReference>
<dbReference type="Pfam" id="PF00005">
    <property type="entry name" value="ABC_tran"/>
    <property type="match status" value="1"/>
</dbReference>
<dbReference type="OrthoDB" id="9799337at2"/>
<dbReference type="SUPFAM" id="SSF52540">
    <property type="entry name" value="P-loop containing nucleoside triphosphate hydrolases"/>
    <property type="match status" value="1"/>
</dbReference>
<evidence type="ECO:0000256" key="1">
    <source>
        <dbReference type="ARBA" id="ARBA00022448"/>
    </source>
</evidence>
<reference evidence="5 6" key="1">
    <citation type="submission" date="2018-06" db="EMBL/GenBank/DDBJ databases">
        <title>Genomic Encyclopedia of Type Strains, Phase IV (KMG-IV): sequencing the most valuable type-strain genomes for metagenomic binning, comparative biology and taxonomic classification.</title>
        <authorList>
            <person name="Goeker M."/>
        </authorList>
    </citation>
    <scope>NUCLEOTIDE SEQUENCE [LARGE SCALE GENOMIC DNA]</scope>
    <source>
        <strain evidence="5 6">DSM 22112</strain>
    </source>
</reference>
<dbReference type="InterPro" id="IPR003439">
    <property type="entry name" value="ABC_transporter-like_ATP-bd"/>
</dbReference>
<dbReference type="GO" id="GO:0016887">
    <property type="term" value="F:ATP hydrolysis activity"/>
    <property type="evidence" value="ECO:0007669"/>
    <property type="project" value="InterPro"/>
</dbReference>
<feature type="domain" description="ABC transporter" evidence="4">
    <location>
        <begin position="3"/>
        <end position="238"/>
    </location>
</feature>
<dbReference type="GO" id="GO:0005524">
    <property type="term" value="F:ATP binding"/>
    <property type="evidence" value="ECO:0007669"/>
    <property type="project" value="UniProtKB-KW"/>
</dbReference>
<evidence type="ECO:0000313" key="5">
    <source>
        <dbReference type="EMBL" id="RBP63316.1"/>
    </source>
</evidence>
<accession>A0A366I7V1</accession>
<dbReference type="SMART" id="SM00382">
    <property type="entry name" value="AAA"/>
    <property type="match status" value="1"/>
</dbReference>
<proteinExistence type="predicted"/>
<evidence type="ECO:0000259" key="4">
    <source>
        <dbReference type="PROSITE" id="PS50893"/>
    </source>
</evidence>
<dbReference type="Proteomes" id="UP000253490">
    <property type="component" value="Unassembled WGS sequence"/>
</dbReference>
<gene>
    <name evidence="5" type="ORF">DES36_11059</name>
</gene>
<sequence length="270" mass="30259">MSIKVSNLHFSYGQHSILNDISFVAEDGELLSVLGPNGVGKSTLFRCILRLLNGYQGKIQINDVETNDLSIEEMAKLVAYIPQSHYPAFNYSVFDMVLMGTSVQVSAISSPGKKQIQLVEDALERLEISHLKNRGCSQISGGERQLVLMARALVQKSRILILDEPTANLDFGNQVRVLTQVKSLASDGYTVIQSTHNPDQTFLFSDKVIAIQDGKIIGYGTPKDIYTEELIQNLYKIDSEIQSLYDDKVRVCIPKSTIKREYYHKMFSCL</sequence>
<dbReference type="PROSITE" id="PS50893">
    <property type="entry name" value="ABC_TRANSPORTER_2"/>
    <property type="match status" value="1"/>
</dbReference>
<evidence type="ECO:0000313" key="6">
    <source>
        <dbReference type="Proteomes" id="UP000253490"/>
    </source>
</evidence>
<dbReference type="InterPro" id="IPR003593">
    <property type="entry name" value="AAA+_ATPase"/>
</dbReference>
<dbReference type="PROSITE" id="PS00211">
    <property type="entry name" value="ABC_TRANSPORTER_1"/>
    <property type="match status" value="1"/>
</dbReference>
<keyword evidence="1" id="KW-0813">Transport</keyword>
<dbReference type="RefSeq" id="WP_113920834.1">
    <property type="nucleotide sequence ID" value="NZ_QNRX01000010.1"/>
</dbReference>
<comment type="caution">
    <text evidence="5">The sequence shown here is derived from an EMBL/GenBank/DDBJ whole genome shotgun (WGS) entry which is preliminary data.</text>
</comment>
<dbReference type="PANTHER" id="PTHR42734:SF19">
    <property type="entry name" value="IRON COMPOUNDS ABC TRANSPORTER, ATP-BINDING PROTEIN"/>
    <property type="match status" value="1"/>
</dbReference>
<dbReference type="AlphaFoldDB" id="A0A366I7V1"/>
<dbReference type="Gene3D" id="3.40.50.300">
    <property type="entry name" value="P-loop containing nucleotide triphosphate hydrolases"/>
    <property type="match status" value="1"/>
</dbReference>
<protein>
    <submittedName>
        <fullName evidence="5">Iron complex transport system ATP-binding protein</fullName>
    </submittedName>
</protein>
<dbReference type="InterPro" id="IPR017871">
    <property type="entry name" value="ABC_transporter-like_CS"/>
</dbReference>
<dbReference type="PANTHER" id="PTHR42734">
    <property type="entry name" value="METAL TRANSPORT SYSTEM ATP-BINDING PROTEIN TM_0124-RELATED"/>
    <property type="match status" value="1"/>
</dbReference>
<dbReference type="InterPro" id="IPR050153">
    <property type="entry name" value="Metal_Ion_Import_ABC"/>
</dbReference>
<dbReference type="CDD" id="cd03214">
    <property type="entry name" value="ABC_Iron-Siderophores_B12_Hemin"/>
    <property type="match status" value="1"/>
</dbReference>
<keyword evidence="2" id="KW-0547">Nucleotide-binding</keyword>
<keyword evidence="6" id="KW-1185">Reference proteome</keyword>
<dbReference type="FunFam" id="3.40.50.300:FF:000134">
    <property type="entry name" value="Iron-enterobactin ABC transporter ATP-binding protein"/>
    <property type="match status" value="1"/>
</dbReference>
<keyword evidence="3 5" id="KW-0067">ATP-binding</keyword>